<dbReference type="EMBL" id="JAGIZQ010000002">
    <property type="protein sequence ID" value="KAH6640206.1"/>
    <property type="molecule type" value="Genomic_DNA"/>
</dbReference>
<evidence type="ECO:0000313" key="1">
    <source>
        <dbReference type="EMBL" id="KAH6640206.1"/>
    </source>
</evidence>
<gene>
    <name evidence="1" type="ORF">F5144DRAFT_598915</name>
</gene>
<accession>A0ACB7PII6</accession>
<dbReference type="Proteomes" id="UP000724584">
    <property type="component" value="Unassembled WGS sequence"/>
</dbReference>
<reference evidence="1 2" key="1">
    <citation type="journal article" date="2021" name="Nat. Commun.">
        <title>Genetic determinants of endophytism in the Arabidopsis root mycobiome.</title>
        <authorList>
            <person name="Mesny F."/>
            <person name="Miyauchi S."/>
            <person name="Thiergart T."/>
            <person name="Pickel B."/>
            <person name="Atanasova L."/>
            <person name="Karlsson M."/>
            <person name="Huettel B."/>
            <person name="Barry K.W."/>
            <person name="Haridas S."/>
            <person name="Chen C."/>
            <person name="Bauer D."/>
            <person name="Andreopoulos W."/>
            <person name="Pangilinan J."/>
            <person name="LaButti K."/>
            <person name="Riley R."/>
            <person name="Lipzen A."/>
            <person name="Clum A."/>
            <person name="Drula E."/>
            <person name="Henrissat B."/>
            <person name="Kohler A."/>
            <person name="Grigoriev I.V."/>
            <person name="Martin F.M."/>
            <person name="Hacquard S."/>
        </authorList>
    </citation>
    <scope>NUCLEOTIDE SEQUENCE [LARGE SCALE GENOMIC DNA]</scope>
    <source>
        <strain evidence="1 2">MPI-SDFR-AT-0079</strain>
    </source>
</reference>
<protein>
    <submittedName>
        <fullName evidence="1">Uncharacterized protein</fullName>
    </submittedName>
</protein>
<evidence type="ECO:0000313" key="2">
    <source>
        <dbReference type="Proteomes" id="UP000724584"/>
    </source>
</evidence>
<name>A0ACB7PII6_9PEZI</name>
<sequence>MAGCIEAALGLLTTLGDMFIPAHPFFRSLPRPIRWILQVALGVLVVVAVVAFVIVVGAFSIQFLLYLVDQTMRYFASLTWGAVTDVFSFTGTLLWDAGSILATCGSSIAVFAGFGAGSLVAATEATHEGVQDLLRRCAMSQTPDLMLDASTSISCEALNRQLDSPPSMTKLRRQSMKLYKTISHELAREFKDLVRFLHLLRDSPASAALDPRIPRSGFASRWQSIQHRLGVVYRTVWCRWLHQQPASTLKHRKSQLLELLKAGPKRREEWKNMFSDLEETIHDKFSQSCSKGGCKEIEKAARNLGPASLSPASLFGVLSPPPKSNEKALIEQRERSFELQKLAAKCVAKCTLLEEHEVALRGVVTWLEAEFSWWTKFEEDHRNSTDLMVERFDMSLLADLVRFEGLLDDMARTAMGRKGPH</sequence>
<organism evidence="1 2">
    <name type="scientific">Chaetomium tenue</name>
    <dbReference type="NCBI Taxonomy" id="1854479"/>
    <lineage>
        <taxon>Eukaryota</taxon>
        <taxon>Fungi</taxon>
        <taxon>Dikarya</taxon>
        <taxon>Ascomycota</taxon>
        <taxon>Pezizomycotina</taxon>
        <taxon>Sordariomycetes</taxon>
        <taxon>Sordariomycetidae</taxon>
        <taxon>Sordariales</taxon>
        <taxon>Chaetomiaceae</taxon>
        <taxon>Chaetomium</taxon>
    </lineage>
</organism>
<keyword evidence="2" id="KW-1185">Reference proteome</keyword>
<proteinExistence type="predicted"/>
<comment type="caution">
    <text evidence="1">The sequence shown here is derived from an EMBL/GenBank/DDBJ whole genome shotgun (WGS) entry which is preliminary data.</text>
</comment>